<feature type="domain" description="Rieske" evidence="8">
    <location>
        <begin position="65"/>
        <end position="156"/>
    </location>
</feature>
<organism evidence="9 10">
    <name type="scientific">Candidatus Scalindua japonica</name>
    <dbReference type="NCBI Taxonomy" id="1284222"/>
    <lineage>
        <taxon>Bacteria</taxon>
        <taxon>Pseudomonadati</taxon>
        <taxon>Planctomycetota</taxon>
        <taxon>Candidatus Brocadiia</taxon>
        <taxon>Candidatus Brocadiales</taxon>
        <taxon>Candidatus Scalinduaceae</taxon>
        <taxon>Candidatus Scalindua</taxon>
    </lineage>
</organism>
<feature type="transmembrane region" description="Helical" evidence="7">
    <location>
        <begin position="23"/>
        <end position="40"/>
    </location>
</feature>
<dbReference type="GO" id="GO:0051537">
    <property type="term" value="F:2 iron, 2 sulfur cluster binding"/>
    <property type="evidence" value="ECO:0007669"/>
    <property type="project" value="UniProtKB-KW"/>
</dbReference>
<dbReference type="InterPro" id="IPR005805">
    <property type="entry name" value="Rieske_Fe-S_prot_C"/>
</dbReference>
<keyword evidence="10" id="KW-1185">Reference proteome</keyword>
<dbReference type="GO" id="GO:0046872">
    <property type="term" value="F:metal ion binding"/>
    <property type="evidence" value="ECO:0007669"/>
    <property type="project" value="UniProtKB-KW"/>
</dbReference>
<dbReference type="GO" id="GO:0016020">
    <property type="term" value="C:membrane"/>
    <property type="evidence" value="ECO:0007669"/>
    <property type="project" value="InterPro"/>
</dbReference>
<gene>
    <name evidence="9" type="ORF">SCALIN_C22_0062</name>
</gene>
<comment type="caution">
    <text evidence="9">The sequence shown here is derived from an EMBL/GenBank/DDBJ whole genome shotgun (WGS) entry which is preliminary data.</text>
</comment>
<dbReference type="RefSeq" id="WP_162532295.1">
    <property type="nucleotide sequence ID" value="NZ_BAOS01000022.1"/>
</dbReference>
<dbReference type="InterPro" id="IPR014349">
    <property type="entry name" value="Rieske_Fe-S_prot"/>
</dbReference>
<dbReference type="EMBL" id="BAOS01000022">
    <property type="protein sequence ID" value="GAX61352.1"/>
    <property type="molecule type" value="Genomic_DNA"/>
</dbReference>
<dbReference type="AlphaFoldDB" id="A0A286TZN9"/>
<evidence type="ECO:0000256" key="2">
    <source>
        <dbReference type="ARBA" id="ARBA00022723"/>
    </source>
</evidence>
<proteinExistence type="predicted"/>
<reference evidence="10" key="1">
    <citation type="journal article" date="2017" name="Environ. Microbiol. Rep.">
        <title>Genetic Diversity of Marine Anaerobic Ammonium-Oxidizing Bacteria as Revealed by Genomic and Proteomic Analyses of 'Candidatus Scalindua japonica'.</title>
        <authorList>
            <person name="Oshiki M."/>
            <person name="Mizuto K."/>
            <person name="Kimura Z."/>
            <person name="Kindaichi T."/>
            <person name="Satoh H."/>
            <person name="Okabe S."/>
        </authorList>
    </citation>
    <scope>NUCLEOTIDE SEQUENCE [LARGE SCALE GENOMIC DNA]</scope>
    <source>
        <strain evidence="10">husup-a2</strain>
    </source>
</reference>
<evidence type="ECO:0000259" key="8">
    <source>
        <dbReference type="PROSITE" id="PS51296"/>
    </source>
</evidence>
<dbReference type="PANTHER" id="PTHR10134">
    <property type="entry name" value="CYTOCHROME B-C1 COMPLEX SUBUNIT RIESKE, MITOCHONDRIAL"/>
    <property type="match status" value="1"/>
</dbReference>
<name>A0A286TZN9_9BACT</name>
<evidence type="ECO:0000256" key="3">
    <source>
        <dbReference type="ARBA" id="ARBA00023004"/>
    </source>
</evidence>
<evidence type="ECO:0000256" key="5">
    <source>
        <dbReference type="ARBA" id="ARBA00023157"/>
    </source>
</evidence>
<evidence type="ECO:0000313" key="9">
    <source>
        <dbReference type="EMBL" id="GAX61352.1"/>
    </source>
</evidence>
<dbReference type="PRINTS" id="PR00162">
    <property type="entry name" value="RIESKE"/>
</dbReference>
<keyword evidence="3" id="KW-0408">Iron</keyword>
<keyword evidence="1" id="KW-0001">2Fe-2S</keyword>
<keyword evidence="7" id="KW-1133">Transmembrane helix</keyword>
<dbReference type="PROSITE" id="PS51296">
    <property type="entry name" value="RIESKE"/>
    <property type="match status" value="1"/>
</dbReference>
<dbReference type="Gene3D" id="2.102.10.10">
    <property type="entry name" value="Rieske [2Fe-2S] iron-sulphur domain"/>
    <property type="match status" value="1"/>
</dbReference>
<dbReference type="Proteomes" id="UP000218542">
    <property type="component" value="Unassembled WGS sequence"/>
</dbReference>
<evidence type="ECO:0000256" key="7">
    <source>
        <dbReference type="SAM" id="Phobius"/>
    </source>
</evidence>
<keyword evidence="7" id="KW-0812">Transmembrane</keyword>
<keyword evidence="2" id="KW-0479">Metal-binding</keyword>
<dbReference type="SUPFAM" id="SSF50022">
    <property type="entry name" value="ISP domain"/>
    <property type="match status" value="1"/>
</dbReference>
<dbReference type="Pfam" id="PF00355">
    <property type="entry name" value="Rieske"/>
    <property type="match status" value="1"/>
</dbReference>
<dbReference type="InterPro" id="IPR036922">
    <property type="entry name" value="Rieske_2Fe-2S_sf"/>
</dbReference>
<evidence type="ECO:0000256" key="1">
    <source>
        <dbReference type="ARBA" id="ARBA00022714"/>
    </source>
</evidence>
<evidence type="ECO:0000313" key="10">
    <source>
        <dbReference type="Proteomes" id="UP000218542"/>
    </source>
</evidence>
<dbReference type="InterPro" id="IPR017941">
    <property type="entry name" value="Rieske_2Fe-2S"/>
</dbReference>
<evidence type="ECO:0000256" key="4">
    <source>
        <dbReference type="ARBA" id="ARBA00023014"/>
    </source>
</evidence>
<sequence length="171" mass="18853">MAGDLKIKEEACPGNIYTSKRDFFTLAGWAVLLTTVAIYTSKLLGPKAIGGFFFPRVLFEPSPVFPVGYPADFAPGTVTVLKSRKIFIVREGNSFKAISVICQHLGCAVHWTKEKNIFECPCHGSKYYKNGVNFAGPAPRPLNHFQVSLSDDGKMVVNTEQRVPIETKLVV</sequence>
<protein>
    <submittedName>
        <fullName evidence="9">Rieske Fe-S protein</fullName>
    </submittedName>
</protein>
<comment type="cofactor">
    <cofactor evidence="6">
        <name>[2Fe-2S] cluster</name>
        <dbReference type="ChEBI" id="CHEBI:190135"/>
    </cofactor>
</comment>
<evidence type="ECO:0000256" key="6">
    <source>
        <dbReference type="ARBA" id="ARBA00034078"/>
    </source>
</evidence>
<keyword evidence="4" id="KW-0411">Iron-sulfur</keyword>
<keyword evidence="5" id="KW-1015">Disulfide bond</keyword>
<accession>A0A286TZN9</accession>
<keyword evidence="7" id="KW-0472">Membrane</keyword>